<evidence type="ECO:0000259" key="6">
    <source>
        <dbReference type="PROSITE" id="PS50888"/>
    </source>
</evidence>
<keyword evidence="2" id="KW-0805">Transcription regulation</keyword>
<evidence type="ECO:0000256" key="3">
    <source>
        <dbReference type="ARBA" id="ARBA00023163"/>
    </source>
</evidence>
<name>A0ABQ9A9X8_9ROSI</name>
<dbReference type="InterPro" id="IPR044273">
    <property type="entry name" value="PIF3-like"/>
</dbReference>
<evidence type="ECO:0000256" key="4">
    <source>
        <dbReference type="ARBA" id="ARBA00023242"/>
    </source>
</evidence>
<dbReference type="Proteomes" id="UP001141253">
    <property type="component" value="Chromosome 14"/>
</dbReference>
<accession>A0ABQ9A9X8</accession>
<feature type="region of interest" description="Disordered" evidence="5">
    <location>
        <begin position="24"/>
        <end position="72"/>
    </location>
</feature>
<organism evidence="7 8">
    <name type="scientific">Salix suchowensis</name>
    <dbReference type="NCBI Taxonomy" id="1278906"/>
    <lineage>
        <taxon>Eukaryota</taxon>
        <taxon>Viridiplantae</taxon>
        <taxon>Streptophyta</taxon>
        <taxon>Embryophyta</taxon>
        <taxon>Tracheophyta</taxon>
        <taxon>Spermatophyta</taxon>
        <taxon>Magnoliopsida</taxon>
        <taxon>eudicotyledons</taxon>
        <taxon>Gunneridae</taxon>
        <taxon>Pentapetalae</taxon>
        <taxon>rosids</taxon>
        <taxon>fabids</taxon>
        <taxon>Malpighiales</taxon>
        <taxon>Salicaceae</taxon>
        <taxon>Saliceae</taxon>
        <taxon>Salix</taxon>
    </lineage>
</organism>
<gene>
    <name evidence="7" type="ORF">OIU77_010585</name>
</gene>
<comment type="caution">
    <text evidence="7">The sequence shown here is derived from an EMBL/GenBank/DDBJ whole genome shotgun (WGS) entry which is preliminary data.</text>
</comment>
<keyword evidence="8" id="KW-1185">Reference proteome</keyword>
<proteinExistence type="predicted"/>
<dbReference type="InterPro" id="IPR047265">
    <property type="entry name" value="PIF1-like_bHLH"/>
</dbReference>
<dbReference type="SMART" id="SM00353">
    <property type="entry name" value="HLH"/>
    <property type="match status" value="1"/>
</dbReference>
<comment type="subcellular location">
    <subcellularLocation>
        <location evidence="1">Nucleus</location>
    </subcellularLocation>
</comment>
<sequence length="254" mass="27728">MSNLKLVSITMPLPINWLQPPQYAHEGASNDPTPSLERQYEDTEGTAYTSDDLEEEEQVPARGSAGSKRKRAAKIHILSERRRRDKINKKMRALQDLIPNSNKVDKASMLDEAIDYLKSLQLQVQIMSMATRPCMPAMMLPAGMQHMMIHAPLLAQFSAMGVAMDTRLMQMGAGCSPATFPASAMFGLPAGQMLPMSVSRAPFFPFNIGGHSTPSSAPLPAISGVASAPNLEFLRSAVFPSSKDMIYSNTSARK</sequence>
<dbReference type="Gene3D" id="4.10.280.10">
    <property type="entry name" value="Helix-loop-helix DNA-binding domain"/>
    <property type="match status" value="1"/>
</dbReference>
<dbReference type="PANTHER" id="PTHR46807:SF3">
    <property type="entry name" value="BHLH DOMAIN-CONTAINING PROTEIN"/>
    <property type="match status" value="1"/>
</dbReference>
<evidence type="ECO:0000256" key="1">
    <source>
        <dbReference type="ARBA" id="ARBA00004123"/>
    </source>
</evidence>
<dbReference type="PANTHER" id="PTHR46807">
    <property type="entry name" value="TRANSCRIPTION FACTOR PIF3"/>
    <property type="match status" value="1"/>
</dbReference>
<dbReference type="PROSITE" id="PS50888">
    <property type="entry name" value="BHLH"/>
    <property type="match status" value="1"/>
</dbReference>
<dbReference type="EMBL" id="JAPFFI010000022">
    <property type="protein sequence ID" value="KAJ6328935.1"/>
    <property type="molecule type" value="Genomic_DNA"/>
</dbReference>
<dbReference type="InterPro" id="IPR036638">
    <property type="entry name" value="HLH_DNA-bd_sf"/>
</dbReference>
<dbReference type="CDD" id="cd11445">
    <property type="entry name" value="bHLH_AtPIF_like"/>
    <property type="match status" value="1"/>
</dbReference>
<evidence type="ECO:0000256" key="2">
    <source>
        <dbReference type="ARBA" id="ARBA00023015"/>
    </source>
</evidence>
<reference evidence="7" key="1">
    <citation type="submission" date="2022-10" db="EMBL/GenBank/DDBJ databases">
        <authorList>
            <person name="Hyden B.L."/>
            <person name="Feng K."/>
            <person name="Yates T."/>
            <person name="Jawdy S."/>
            <person name="Smart L.B."/>
            <person name="Muchero W."/>
        </authorList>
    </citation>
    <scope>NUCLEOTIDE SEQUENCE</scope>
    <source>
        <tissue evidence="7">Shoot tip</tissue>
    </source>
</reference>
<evidence type="ECO:0000313" key="8">
    <source>
        <dbReference type="Proteomes" id="UP001141253"/>
    </source>
</evidence>
<evidence type="ECO:0000313" key="7">
    <source>
        <dbReference type="EMBL" id="KAJ6328935.1"/>
    </source>
</evidence>
<keyword evidence="3" id="KW-0804">Transcription</keyword>
<evidence type="ECO:0000256" key="5">
    <source>
        <dbReference type="SAM" id="MobiDB-lite"/>
    </source>
</evidence>
<keyword evidence="4" id="KW-0539">Nucleus</keyword>
<protein>
    <recommendedName>
        <fullName evidence="6">BHLH domain-containing protein</fullName>
    </recommendedName>
</protein>
<dbReference type="Pfam" id="PF00010">
    <property type="entry name" value="HLH"/>
    <property type="match status" value="1"/>
</dbReference>
<dbReference type="InterPro" id="IPR011598">
    <property type="entry name" value="bHLH_dom"/>
</dbReference>
<feature type="domain" description="BHLH" evidence="6">
    <location>
        <begin position="71"/>
        <end position="120"/>
    </location>
</feature>
<dbReference type="SUPFAM" id="SSF47459">
    <property type="entry name" value="HLH, helix-loop-helix DNA-binding domain"/>
    <property type="match status" value="1"/>
</dbReference>
<reference evidence="7" key="2">
    <citation type="journal article" date="2023" name="Int. J. Mol. Sci.">
        <title>De Novo Assembly and Annotation of 11 Diverse Shrub Willow (Salix) Genomes Reveals Novel Gene Organization in Sex-Linked Regions.</title>
        <authorList>
            <person name="Hyden B."/>
            <person name="Feng K."/>
            <person name="Yates T.B."/>
            <person name="Jawdy S."/>
            <person name="Cereghino C."/>
            <person name="Smart L.B."/>
            <person name="Muchero W."/>
        </authorList>
    </citation>
    <scope>NUCLEOTIDE SEQUENCE</scope>
    <source>
        <tissue evidence="7">Shoot tip</tissue>
    </source>
</reference>